<evidence type="ECO:0000256" key="7">
    <source>
        <dbReference type="ARBA" id="ARBA00023118"/>
    </source>
</evidence>
<evidence type="ECO:0000256" key="8">
    <source>
        <dbReference type="ARBA" id="ARBA00033183"/>
    </source>
</evidence>
<keyword evidence="5" id="KW-0378">Hydrolase</keyword>
<dbReference type="GO" id="GO:0004519">
    <property type="term" value="F:endonuclease activity"/>
    <property type="evidence" value="ECO:0007669"/>
    <property type="project" value="UniProtKB-KW"/>
</dbReference>
<dbReference type="GO" id="GO:0003723">
    <property type="term" value="F:RNA binding"/>
    <property type="evidence" value="ECO:0007669"/>
    <property type="project" value="UniProtKB-KW"/>
</dbReference>
<accession>E1YM93</accession>
<dbReference type="InterPro" id="IPR005537">
    <property type="entry name" value="RAMP_III_fam"/>
</dbReference>
<reference evidence="10" key="1">
    <citation type="journal article" date="2011" name="Environ. Microbiol.">
        <title>Genomic insights into the metabolic potential of the polycyclic aromatic hydrocarbon degrading sulfate-reducing Deltaproteobacterium N47.</title>
        <authorList>
            <person name="Bergmann F."/>
            <person name="Selesi D."/>
            <person name="Weinmaier T."/>
            <person name="Tischler P."/>
            <person name="Rattei T."/>
            <person name="Meckenstock R.U."/>
        </authorList>
    </citation>
    <scope>NUCLEOTIDE SEQUENCE</scope>
</reference>
<evidence type="ECO:0000256" key="3">
    <source>
        <dbReference type="ARBA" id="ARBA00022722"/>
    </source>
</evidence>
<comment type="similarity">
    <text evidence="1">Belongs to the CRISPR-associated Csm3 family.</text>
</comment>
<evidence type="ECO:0000256" key="1">
    <source>
        <dbReference type="ARBA" id="ARBA00006342"/>
    </source>
</evidence>
<dbReference type="PANTHER" id="PTHR35579">
    <property type="entry name" value="CRISPR SYSTEM CMS ENDORIBONUCLEASE CSM3"/>
    <property type="match status" value="1"/>
</dbReference>
<evidence type="ECO:0000256" key="4">
    <source>
        <dbReference type="ARBA" id="ARBA00022759"/>
    </source>
</evidence>
<dbReference type="InterPro" id="IPR052216">
    <property type="entry name" value="CRISPR_Csm3_endoribonuclease"/>
</dbReference>
<dbReference type="GO" id="GO:0051607">
    <property type="term" value="P:defense response to virus"/>
    <property type="evidence" value="ECO:0007669"/>
    <property type="project" value="UniProtKB-KW"/>
</dbReference>
<organism evidence="10">
    <name type="scientific">uncultured Desulfobacterium sp</name>
    <dbReference type="NCBI Taxonomy" id="201089"/>
    <lineage>
        <taxon>Bacteria</taxon>
        <taxon>Pseudomonadati</taxon>
        <taxon>Thermodesulfobacteriota</taxon>
        <taxon>Desulfobacteria</taxon>
        <taxon>Desulfobacterales</taxon>
        <taxon>Desulfobacteriaceae</taxon>
        <taxon>Desulfobacterium</taxon>
        <taxon>environmental samples</taxon>
    </lineage>
</organism>
<name>E1YM93_9BACT</name>
<sequence length="269" mass="29937">MSDEKETKPEFEFIGKYIITADIKLKTGLHIGGTEEGFDIGGIDNPVIKDKVTGLPYIPGSSLKGKLRSLIEWAHDKVDIKKNNKTQEWEGNLCTKPNEPIGVVFGVPAENHKDDLPGPTRLAVRDAYPDEIQIKKWQDAMGEKIYTEAKTENAIDRLTSAANPRSMERVPAESVFKAEFVYDVYKKEDVTNLKLLFEGMMLLEDSYLGGGGTRGSGKIEFANIQITARDKSYYLGSGQVALTVNQNQNGKNKPKDIFDNFGSVFPELK</sequence>
<keyword evidence="6" id="KW-0694">RNA-binding</keyword>
<dbReference type="AlphaFoldDB" id="E1YM93"/>
<evidence type="ECO:0000313" key="10">
    <source>
        <dbReference type="EMBL" id="CBX31226.1"/>
    </source>
</evidence>
<dbReference type="Pfam" id="PF03787">
    <property type="entry name" value="RAMPs"/>
    <property type="match status" value="1"/>
</dbReference>
<dbReference type="InterPro" id="IPR013412">
    <property type="entry name" value="CRISPR-assoc_RAMP_Csm3"/>
</dbReference>
<keyword evidence="7" id="KW-0051">Antiviral defense</keyword>
<evidence type="ECO:0000259" key="9">
    <source>
        <dbReference type="Pfam" id="PF03787"/>
    </source>
</evidence>
<dbReference type="NCBIfam" id="TIGR02582">
    <property type="entry name" value="cas7_TM1809"/>
    <property type="match status" value="1"/>
</dbReference>
<evidence type="ECO:0000256" key="5">
    <source>
        <dbReference type="ARBA" id="ARBA00022801"/>
    </source>
</evidence>
<gene>
    <name evidence="10" type="ORF">N47_E47380</name>
</gene>
<protein>
    <recommendedName>
        <fullName evidence="2">CRISPR system Cms endoribonuclease Csm3</fullName>
    </recommendedName>
    <alternativeName>
        <fullName evidence="8">CRISPR type III A-associated RAMP protein Csm3</fullName>
    </alternativeName>
</protein>
<keyword evidence="4" id="KW-0255">Endonuclease</keyword>
<dbReference type="PANTHER" id="PTHR35579:SF3">
    <property type="entry name" value="CRISPR SYSTEM CMS ENDORIBONUCLEASE CSM3"/>
    <property type="match status" value="1"/>
</dbReference>
<dbReference type="EMBL" id="FR695877">
    <property type="protein sequence ID" value="CBX31226.1"/>
    <property type="molecule type" value="Genomic_DNA"/>
</dbReference>
<dbReference type="GO" id="GO:0016787">
    <property type="term" value="F:hydrolase activity"/>
    <property type="evidence" value="ECO:0007669"/>
    <property type="project" value="UniProtKB-KW"/>
</dbReference>
<feature type="domain" description="CRISPR type III-associated protein" evidence="9">
    <location>
        <begin position="23"/>
        <end position="220"/>
    </location>
</feature>
<evidence type="ECO:0000256" key="6">
    <source>
        <dbReference type="ARBA" id="ARBA00022884"/>
    </source>
</evidence>
<evidence type="ECO:0000256" key="2">
    <source>
        <dbReference type="ARBA" id="ARBA00022150"/>
    </source>
</evidence>
<proteinExistence type="inferred from homology"/>
<keyword evidence="3" id="KW-0540">Nuclease</keyword>